<gene>
    <name evidence="1" type="ORF">BdWA1_002374</name>
</gene>
<proteinExistence type="predicted"/>
<reference evidence="1" key="1">
    <citation type="journal article" date="2023" name="Nat. Microbiol.">
        <title>Babesia duncani multi-omics identifies virulence factors and drug targets.</title>
        <authorList>
            <person name="Singh P."/>
            <person name="Lonardi S."/>
            <person name="Liang Q."/>
            <person name="Vydyam P."/>
            <person name="Khabirova E."/>
            <person name="Fang T."/>
            <person name="Gihaz S."/>
            <person name="Thekkiniath J."/>
            <person name="Munshi M."/>
            <person name="Abel S."/>
            <person name="Ciampossin L."/>
            <person name="Batugedara G."/>
            <person name="Gupta M."/>
            <person name="Lu X.M."/>
            <person name="Lenz T."/>
            <person name="Chakravarty S."/>
            <person name="Cornillot E."/>
            <person name="Hu Y."/>
            <person name="Ma W."/>
            <person name="Gonzalez L.M."/>
            <person name="Sanchez S."/>
            <person name="Estrada K."/>
            <person name="Sanchez-Flores A."/>
            <person name="Montero E."/>
            <person name="Harb O.S."/>
            <person name="Le Roch K.G."/>
            <person name="Mamoun C.B."/>
        </authorList>
    </citation>
    <scope>NUCLEOTIDE SEQUENCE</scope>
    <source>
        <strain evidence="1">WA1</strain>
    </source>
</reference>
<dbReference type="AlphaFoldDB" id="A0AAD9PJF7"/>
<organism evidence="1 2">
    <name type="scientific">Babesia duncani</name>
    <dbReference type="NCBI Taxonomy" id="323732"/>
    <lineage>
        <taxon>Eukaryota</taxon>
        <taxon>Sar</taxon>
        <taxon>Alveolata</taxon>
        <taxon>Apicomplexa</taxon>
        <taxon>Aconoidasida</taxon>
        <taxon>Piroplasmida</taxon>
        <taxon>Babesiidae</taxon>
        <taxon>Babesia</taxon>
    </lineage>
</organism>
<protein>
    <submittedName>
        <fullName evidence="1">Uncharacterized protein</fullName>
    </submittedName>
</protein>
<sequence>MSFQFLANWNKNVQESLSIINEGFQITANLEELNSVHLPQLLLLDPTASTVQLKLQQCCVFTRGAAVNESQLQRNDLVNSNSDYGHGEELSSNSVDYVPENVHLNDHNVASDVIVSKNDSTDVIGCSLGDECLLACVKKEKYISSLKATELIVADVTKLHSSQLPSSRVILEKQSINVLVRLLKLVHVAKFLNSFKLKGVFDDQEQLLNVLCDVLVQTLSLLDKMLTFPILEGIVKNERVTTHTRANNSCNCTNLNVPLCGRINVVSINNDEKMLFDHHLFLIDSCMLVNGGDEIDYLHLLNLGHLLNNYDMIEHSLSISLKVLNYGHLNWHLLQTRPTEYIQWPRLHRNYIHWNMVSNGQCCFCKGNVNVTNNKVIKDQYCSCLMAECNLRYSLQYQMAICRQGTVKILMELLVDPRYNLNVLFLLLVLLSDLDFLNYLTSECRIIDNLCNLLSTYHYDQYYILDGAIEGIKDDNIATLKKDIKLSLGLLPNFVAVILIILECMSRTTLTNVDRNRLIECIGSYCKSFWRLWVYSMFIDLGDFSFDISNVVELSFNACMWLLVDCNKHFEDSLLSLSQRRLYLVNDDILVFKFINTNMVDVATMAIVVIVHGKRLQLLQDENKNLHVIFEFVAHALLLLSSSLDIFGLLKEKIKTPIKDALLGFGPIWRYLQSRSTDGRWELLNYKEISLLQHLLSILLDHEMYTNVPPSSNNLLQSCSKLVTPDDMKRHISQTANVQMAVMLIEMNQIDACNVIQSIGKPQAILYPSIIKSLQIPSLARQIKWTCENDNGSIIREPYDANVLLLGLDSIISALVFVMGIGECYSICTLSKHLHNLYRHPEHVAACDVLSQMDGMLCNYDSMTMDPKIALELFFKRLSQSDHLYGIQITFWYHYNGYEFTMPPIIHVIIQAFRNLLHGHVMHAIVSGSNNKNGNSSVVNNFEIQLEACKDLHQHQLSFAQDKISQLETQVYSLLNFQYLAQEEIRRLKNVKDTLSNHDGIL</sequence>
<evidence type="ECO:0000313" key="1">
    <source>
        <dbReference type="EMBL" id="KAK2195780.1"/>
    </source>
</evidence>
<accession>A0AAD9PJF7</accession>
<comment type="caution">
    <text evidence="1">The sequence shown here is derived from an EMBL/GenBank/DDBJ whole genome shotgun (WGS) entry which is preliminary data.</text>
</comment>
<dbReference type="GeneID" id="94336672"/>
<dbReference type="RefSeq" id="XP_067802623.1">
    <property type="nucleotide sequence ID" value="XM_067947401.1"/>
</dbReference>
<dbReference type="Proteomes" id="UP001214638">
    <property type="component" value="Unassembled WGS sequence"/>
</dbReference>
<keyword evidence="2" id="KW-1185">Reference proteome</keyword>
<dbReference type="KEGG" id="bdw:94336672"/>
<name>A0AAD9PJF7_9APIC</name>
<dbReference type="EMBL" id="JALLKP010000003">
    <property type="protein sequence ID" value="KAK2195780.1"/>
    <property type="molecule type" value="Genomic_DNA"/>
</dbReference>
<evidence type="ECO:0000313" key="2">
    <source>
        <dbReference type="Proteomes" id="UP001214638"/>
    </source>
</evidence>